<name>A0A8T0DMP8_9TREM</name>
<evidence type="ECO:0000313" key="2">
    <source>
        <dbReference type="EMBL" id="KAF8567991.1"/>
    </source>
</evidence>
<comment type="caution">
    <text evidence="2">The sequence shown here is derived from an EMBL/GenBank/DDBJ whole genome shotgun (WGS) entry which is preliminary data.</text>
</comment>
<dbReference type="EMBL" id="JTDF01003208">
    <property type="protein sequence ID" value="KAF8567991.1"/>
    <property type="molecule type" value="Genomic_DNA"/>
</dbReference>
<accession>A0A8T0DMP8</accession>
<keyword evidence="1" id="KW-0472">Membrane</keyword>
<feature type="transmembrane region" description="Helical" evidence="1">
    <location>
        <begin position="12"/>
        <end position="34"/>
    </location>
</feature>
<gene>
    <name evidence="2" type="ORF">P879_08429</name>
</gene>
<keyword evidence="3" id="KW-1185">Reference proteome</keyword>
<dbReference type="AlphaFoldDB" id="A0A8T0DMP8"/>
<sequence length="45" mass="5088">MACNSSPVIPPQFSCVAICFAVYIFHTCLIFSSYCELKIYQCKAF</sequence>
<protein>
    <submittedName>
        <fullName evidence="2">Uncharacterized protein</fullName>
    </submittedName>
</protein>
<feature type="non-terminal residue" evidence="2">
    <location>
        <position position="45"/>
    </location>
</feature>
<proteinExistence type="predicted"/>
<reference evidence="2 3" key="1">
    <citation type="submission" date="2019-07" db="EMBL/GenBank/DDBJ databases">
        <title>Annotation for the trematode Paragonimus westermani.</title>
        <authorList>
            <person name="Choi Y.-J."/>
        </authorList>
    </citation>
    <scope>NUCLEOTIDE SEQUENCE [LARGE SCALE GENOMIC DNA]</scope>
    <source>
        <strain evidence="2">180907_Pwestermani</strain>
    </source>
</reference>
<organism evidence="2 3">
    <name type="scientific">Paragonimus westermani</name>
    <dbReference type="NCBI Taxonomy" id="34504"/>
    <lineage>
        <taxon>Eukaryota</taxon>
        <taxon>Metazoa</taxon>
        <taxon>Spiralia</taxon>
        <taxon>Lophotrochozoa</taxon>
        <taxon>Platyhelminthes</taxon>
        <taxon>Trematoda</taxon>
        <taxon>Digenea</taxon>
        <taxon>Plagiorchiida</taxon>
        <taxon>Troglotremata</taxon>
        <taxon>Troglotrematidae</taxon>
        <taxon>Paragonimus</taxon>
    </lineage>
</organism>
<keyword evidence="1" id="KW-0812">Transmembrane</keyword>
<evidence type="ECO:0000313" key="3">
    <source>
        <dbReference type="Proteomes" id="UP000699462"/>
    </source>
</evidence>
<keyword evidence="1" id="KW-1133">Transmembrane helix</keyword>
<dbReference type="Proteomes" id="UP000699462">
    <property type="component" value="Unassembled WGS sequence"/>
</dbReference>
<evidence type="ECO:0000256" key="1">
    <source>
        <dbReference type="SAM" id="Phobius"/>
    </source>
</evidence>